<keyword evidence="3" id="KW-1185">Reference proteome</keyword>
<comment type="caution">
    <text evidence="2">The sequence shown here is derived from an EMBL/GenBank/DDBJ whole genome shotgun (WGS) entry which is preliminary data.</text>
</comment>
<dbReference type="AlphaFoldDB" id="A0A9Q1R081"/>
<gene>
    <name evidence="2" type="ORF">K7X08_012281</name>
</gene>
<sequence>MKTPIGAPETPIPRLGLGINPKSNPKGTPTVGSTLTGKSVIMLALATKPAIGTTNRDMILKETNDTCSIRIRLQYKRRQMVEQSKNNQKQAVNTKELDVFSPVEFPPMQTNQRQQEDGKIGQCSYQVNSGRSPNPPLSL</sequence>
<proteinExistence type="predicted"/>
<dbReference type="Proteomes" id="UP001152561">
    <property type="component" value="Unassembled WGS sequence"/>
</dbReference>
<feature type="region of interest" description="Disordered" evidence="1">
    <location>
        <begin position="80"/>
        <end position="139"/>
    </location>
</feature>
<feature type="region of interest" description="Disordered" evidence="1">
    <location>
        <begin position="1"/>
        <end position="33"/>
    </location>
</feature>
<feature type="compositionally biased region" description="Polar residues" evidence="1">
    <location>
        <begin position="81"/>
        <end position="93"/>
    </location>
</feature>
<name>A0A9Q1R081_9SOLA</name>
<evidence type="ECO:0000313" key="2">
    <source>
        <dbReference type="EMBL" id="KAJ8532358.1"/>
    </source>
</evidence>
<dbReference type="EMBL" id="JAJAGQ010000020">
    <property type="protein sequence ID" value="KAJ8532358.1"/>
    <property type="molecule type" value="Genomic_DNA"/>
</dbReference>
<accession>A0A9Q1R081</accession>
<organism evidence="2 3">
    <name type="scientific">Anisodus acutangulus</name>
    <dbReference type="NCBI Taxonomy" id="402998"/>
    <lineage>
        <taxon>Eukaryota</taxon>
        <taxon>Viridiplantae</taxon>
        <taxon>Streptophyta</taxon>
        <taxon>Embryophyta</taxon>
        <taxon>Tracheophyta</taxon>
        <taxon>Spermatophyta</taxon>
        <taxon>Magnoliopsida</taxon>
        <taxon>eudicotyledons</taxon>
        <taxon>Gunneridae</taxon>
        <taxon>Pentapetalae</taxon>
        <taxon>asterids</taxon>
        <taxon>lamiids</taxon>
        <taxon>Solanales</taxon>
        <taxon>Solanaceae</taxon>
        <taxon>Solanoideae</taxon>
        <taxon>Hyoscyameae</taxon>
        <taxon>Anisodus</taxon>
    </lineage>
</organism>
<evidence type="ECO:0000256" key="1">
    <source>
        <dbReference type="SAM" id="MobiDB-lite"/>
    </source>
</evidence>
<reference evidence="3" key="1">
    <citation type="journal article" date="2023" name="Proc. Natl. Acad. Sci. U.S.A.">
        <title>Genomic and structural basis for evolution of tropane alkaloid biosynthesis.</title>
        <authorList>
            <person name="Wanga Y.-J."/>
            <person name="Taina T."/>
            <person name="Yua J.-Y."/>
            <person name="Lia J."/>
            <person name="Xua B."/>
            <person name="Chenc J."/>
            <person name="D'Auriad J.C."/>
            <person name="Huanga J.-P."/>
            <person name="Huanga S.-X."/>
        </authorList>
    </citation>
    <scope>NUCLEOTIDE SEQUENCE [LARGE SCALE GENOMIC DNA]</scope>
    <source>
        <strain evidence="3">cv. KIB-2019</strain>
    </source>
</reference>
<feature type="compositionally biased region" description="Polar residues" evidence="1">
    <location>
        <begin position="21"/>
        <end position="33"/>
    </location>
</feature>
<protein>
    <submittedName>
        <fullName evidence="2">Uncharacterized protein</fullName>
    </submittedName>
</protein>
<feature type="compositionally biased region" description="Polar residues" evidence="1">
    <location>
        <begin position="123"/>
        <end position="132"/>
    </location>
</feature>
<evidence type="ECO:0000313" key="3">
    <source>
        <dbReference type="Proteomes" id="UP001152561"/>
    </source>
</evidence>